<feature type="transmembrane region" description="Helical" evidence="6">
    <location>
        <begin position="121"/>
        <end position="139"/>
    </location>
</feature>
<evidence type="ECO:0000256" key="4">
    <source>
        <dbReference type="ARBA" id="ARBA00022989"/>
    </source>
</evidence>
<evidence type="ECO:0000256" key="2">
    <source>
        <dbReference type="ARBA" id="ARBA00022475"/>
    </source>
</evidence>
<dbReference type="PANTHER" id="PTHR32196">
    <property type="entry name" value="ABC TRANSPORTER PERMEASE PROTEIN YPHD-RELATED-RELATED"/>
    <property type="match status" value="1"/>
</dbReference>
<feature type="transmembrane region" description="Helical" evidence="6">
    <location>
        <begin position="70"/>
        <end position="87"/>
    </location>
</feature>
<keyword evidence="5 6" id="KW-0472">Membrane</keyword>
<dbReference type="Proteomes" id="UP000585905">
    <property type="component" value="Unassembled WGS sequence"/>
</dbReference>
<feature type="transmembrane region" description="Helical" evidence="6">
    <location>
        <begin position="235"/>
        <end position="255"/>
    </location>
</feature>
<proteinExistence type="predicted"/>
<feature type="transmembrane region" description="Helical" evidence="6">
    <location>
        <begin position="93"/>
        <end position="114"/>
    </location>
</feature>
<evidence type="ECO:0000256" key="5">
    <source>
        <dbReference type="ARBA" id="ARBA00023136"/>
    </source>
</evidence>
<feature type="transmembrane region" description="Helical" evidence="6">
    <location>
        <begin position="159"/>
        <end position="177"/>
    </location>
</feature>
<evidence type="ECO:0000256" key="3">
    <source>
        <dbReference type="ARBA" id="ARBA00022692"/>
    </source>
</evidence>
<dbReference type="CDD" id="cd06579">
    <property type="entry name" value="TM_PBP1_transp_AraH_like"/>
    <property type="match status" value="1"/>
</dbReference>
<keyword evidence="2" id="KW-1003">Cell membrane</keyword>
<comment type="subcellular location">
    <subcellularLocation>
        <location evidence="1">Cell membrane</location>
        <topology evidence="1">Multi-pass membrane protein</topology>
    </subcellularLocation>
</comment>
<dbReference type="GO" id="GO:0005886">
    <property type="term" value="C:plasma membrane"/>
    <property type="evidence" value="ECO:0007669"/>
    <property type="project" value="UniProtKB-SubCell"/>
</dbReference>
<comment type="caution">
    <text evidence="7">The sequence shown here is derived from an EMBL/GenBank/DDBJ whole genome shotgun (WGS) entry which is preliminary data.</text>
</comment>
<evidence type="ECO:0000256" key="6">
    <source>
        <dbReference type="SAM" id="Phobius"/>
    </source>
</evidence>
<protein>
    <submittedName>
        <fullName evidence="7">Ribose transport system permease protein</fullName>
    </submittedName>
</protein>
<gene>
    <name evidence="7" type="ORF">FHX53_000916</name>
</gene>
<dbReference type="Pfam" id="PF02653">
    <property type="entry name" value="BPD_transp_2"/>
    <property type="match status" value="1"/>
</dbReference>
<feature type="transmembrane region" description="Helical" evidence="6">
    <location>
        <begin position="20"/>
        <end position="39"/>
    </location>
</feature>
<dbReference type="GO" id="GO:0022857">
    <property type="term" value="F:transmembrane transporter activity"/>
    <property type="evidence" value="ECO:0007669"/>
    <property type="project" value="InterPro"/>
</dbReference>
<name>A0A839E4M9_9MICO</name>
<feature type="transmembrane region" description="Helical" evidence="6">
    <location>
        <begin position="45"/>
        <end position="63"/>
    </location>
</feature>
<dbReference type="AlphaFoldDB" id="A0A839E4M9"/>
<feature type="transmembrane region" description="Helical" evidence="6">
    <location>
        <begin position="208"/>
        <end position="229"/>
    </location>
</feature>
<evidence type="ECO:0000313" key="7">
    <source>
        <dbReference type="EMBL" id="MBA8847331.1"/>
    </source>
</evidence>
<dbReference type="RefSeq" id="WP_182490189.1">
    <property type="nucleotide sequence ID" value="NZ_JACGWX010000002.1"/>
</dbReference>
<dbReference type="EMBL" id="JACGWX010000002">
    <property type="protein sequence ID" value="MBA8847331.1"/>
    <property type="molecule type" value="Genomic_DNA"/>
</dbReference>
<sequence>MERRGFVARVLRNGTVRAALVLAVFLIAWSVLQLGGLSVFLINSWLLLSLPLVLAASGVTLVIFTGEFDLSAAGVVAVTNVLMATWLSELGWLGLPLAVLVGAVVGLFNGFLVVVMRLPAIAVTLATFIILGGLALVILPTPGGRIDPGIIDFFTGQLVVPRSIIFLMVIALLWLLYRNTRMGVHAYGVGQDAEALRLSGVAVDRVKFGVFALAGTLYGLAGAVLAAVVQTGDATIGSSYLLATFAAVAIGGAAFTGGSGSVLGTMLGALTLTVIPKVLFVLGISGWVQRVFEGMLIIAAVLVGAVATQSEQRKVQAVKTTPKVEAPTVSVSGGERP</sequence>
<organism evidence="7 8">
    <name type="scientific">Microcella alkalica</name>
    <dbReference type="NCBI Taxonomy" id="355930"/>
    <lineage>
        <taxon>Bacteria</taxon>
        <taxon>Bacillati</taxon>
        <taxon>Actinomycetota</taxon>
        <taxon>Actinomycetes</taxon>
        <taxon>Micrococcales</taxon>
        <taxon>Microbacteriaceae</taxon>
        <taxon>Microcella</taxon>
    </lineage>
</organism>
<keyword evidence="4 6" id="KW-1133">Transmembrane helix</keyword>
<accession>A0A839E4M9</accession>
<feature type="transmembrane region" description="Helical" evidence="6">
    <location>
        <begin position="262"/>
        <end position="285"/>
    </location>
</feature>
<keyword evidence="8" id="KW-1185">Reference proteome</keyword>
<evidence type="ECO:0000256" key="1">
    <source>
        <dbReference type="ARBA" id="ARBA00004651"/>
    </source>
</evidence>
<evidence type="ECO:0000313" key="8">
    <source>
        <dbReference type="Proteomes" id="UP000585905"/>
    </source>
</evidence>
<reference evidence="7 8" key="1">
    <citation type="submission" date="2020-07" db="EMBL/GenBank/DDBJ databases">
        <title>Sequencing the genomes of 1000 actinobacteria strains.</title>
        <authorList>
            <person name="Klenk H.-P."/>
        </authorList>
    </citation>
    <scope>NUCLEOTIDE SEQUENCE [LARGE SCALE GENOMIC DNA]</scope>
    <source>
        <strain evidence="7 8">DSM 19663</strain>
    </source>
</reference>
<keyword evidence="3 6" id="KW-0812">Transmembrane</keyword>
<dbReference type="InterPro" id="IPR001851">
    <property type="entry name" value="ABC_transp_permease"/>
</dbReference>